<protein>
    <recommendedName>
        <fullName evidence="3">Portal protein</fullName>
    </recommendedName>
</protein>
<reference evidence="2" key="2">
    <citation type="submission" date="2015-03" db="EMBL/GenBank/DDBJ databases">
        <authorList>
            <person name="Chow C.-E.T."/>
            <person name="Winget D.M."/>
            <person name="White R.A.III."/>
            <person name="Hallam S.J."/>
            <person name="Suttle C.A."/>
        </authorList>
    </citation>
    <scope>NUCLEOTIDE SEQUENCE</scope>
    <source>
        <strain evidence="2">Anoxic3_8</strain>
    </source>
</reference>
<name>A0A0F7L4I9_9VIRU</name>
<proteinExistence type="predicted"/>
<keyword evidence="1" id="KW-0175">Coiled coil</keyword>
<dbReference type="Pfam" id="PF23899">
    <property type="entry name" value="SU10_portal"/>
    <property type="match status" value="1"/>
</dbReference>
<evidence type="ECO:0000256" key="1">
    <source>
        <dbReference type="SAM" id="Coils"/>
    </source>
</evidence>
<dbReference type="EMBL" id="KR029583">
    <property type="protein sequence ID" value="AKH46422.1"/>
    <property type="molecule type" value="Genomic_DNA"/>
</dbReference>
<evidence type="ECO:0008006" key="3">
    <source>
        <dbReference type="Google" id="ProtNLM"/>
    </source>
</evidence>
<organism evidence="2">
    <name type="scientific">uncultured marine virus</name>
    <dbReference type="NCBI Taxonomy" id="186617"/>
    <lineage>
        <taxon>Viruses</taxon>
        <taxon>environmental samples</taxon>
    </lineage>
</organism>
<feature type="coiled-coil region" evidence="1">
    <location>
        <begin position="549"/>
        <end position="582"/>
    </location>
</feature>
<accession>A0A0F7L4I9</accession>
<reference evidence="2" key="1">
    <citation type="journal article" date="2015" name="Front. Microbiol.">
        <title>Combining genomic sequencing methods to explore viral diversity and reveal potential virus-host interactions.</title>
        <authorList>
            <person name="Chow C.E."/>
            <person name="Winget D.M."/>
            <person name="White R.A.III."/>
            <person name="Hallam S.J."/>
            <person name="Suttle C.A."/>
        </authorList>
    </citation>
    <scope>NUCLEOTIDE SEQUENCE</scope>
    <source>
        <strain evidence="2">Anoxic3_8</strain>
    </source>
</reference>
<dbReference type="InterPro" id="IPR056909">
    <property type="entry name" value="SU10_portal"/>
</dbReference>
<sequence>MFEGKENQYQALASWLTYRLEGWRTHRDVNYVTQWDEYYRLWRGIWLQSDRLRKSEKSRIISPALQQAVESSVAELEEATFGRGKWFDIQDDMLDQDKTDAEYVRNLLQEDLEKTGVKDAVCEIFLNGAIYGTGIGKIVIEQNIERSPVEQPVEGTMTTTRQLTERPSIDVKLEPISPKEFLIDPSANSINEALGVAHEVIKPRYHIIEGIKSGIYRDVPLDGDYDTIRFGFDPETKMADESDSVKITEYWGLVPKRFLKAKTDKDDFEYTKKDELVEAVVTLVNDEYILRAEENAFMMIDRPFISYQHDIVPNKFWGRGVCEKGYNPQKALDAEMRARIDSLALTTTPMMAADATRLPRGVKFEVRPGKTILTNGDPRNAIMPLNMGVTDQSTFTQVASLQNMIQMGTGSADVGTADRATSSGMSMAQSASIKRQKRTLMNFQNTFLIPMINKSMWRKIQFDVDRYPVSDYKFVPYSTMGIMAKELEMTQMVQMLQAIPKDSPAFNVILLSMMQNSSIHNRDQIVQQLMQGNQPNPEQQQMQEYHHQLQMQQAQADIAKTQAEAEEERAKATKWYAEAQEKAPDELKYQEKALKLQKDMMSLEKTKADIINKNSETARNVPEVEHLKSETILNMAKAREASSKVNINTTYQ</sequence>
<evidence type="ECO:0000313" key="2">
    <source>
        <dbReference type="EMBL" id="AKH46422.1"/>
    </source>
</evidence>